<gene>
    <name evidence="1" type="ordered locus">MCP_0963</name>
</gene>
<reference evidence="1 2" key="1">
    <citation type="journal article" date="2007" name="Appl. Environ. Microbiol.">
        <title>Isolation of key methanogens for global methane emission from rice paddy fields: a novel isolate affiliated with the clone cluster rice cluster I.</title>
        <authorList>
            <person name="Sakai S."/>
            <person name="Imachi H."/>
            <person name="Sekiguchi Y."/>
            <person name="Ohashi A."/>
            <person name="Harada H."/>
            <person name="Kamagata Y."/>
        </authorList>
    </citation>
    <scope>NUCLEOTIDE SEQUENCE [LARGE SCALE GENOMIC DNA]</scope>
    <source>
        <strain evidence="2">DSM 17711 / JCM 13418 / NBRC 101707 / SANAE</strain>
    </source>
</reference>
<dbReference type="GeneID" id="8680989"/>
<dbReference type="KEGG" id="mpd:MCP_0963"/>
<dbReference type="RefSeq" id="WP_012899714.1">
    <property type="nucleotide sequence ID" value="NC_013665.1"/>
</dbReference>
<dbReference type="STRING" id="304371.MCP_0963"/>
<dbReference type="AlphaFoldDB" id="D1YX63"/>
<proteinExistence type="predicted"/>
<evidence type="ECO:0000313" key="1">
    <source>
        <dbReference type="EMBL" id="BAI61035.1"/>
    </source>
</evidence>
<dbReference type="InParanoid" id="D1YX63"/>
<sequence length="342" mass="39836">MSLSSDEIIKREIIDKLGYTINGLDLRIFPESSNDDMRLFCDDGLTFGVDRTAYGSCDACWTIKENWICKYNGKKVNTRPIIALEGTDALNRGSSGNAQYQRFHHALGAVKNGIIGIYYLRKGKNKIQEDLFGMAYFASLYENGTYLIIDDLSELKDLIYAIHDKEKLNLFINNKLKSMYTIFEIKFKNTYHNSWENFAKERSTVLKNGYVIKLTGRNKRNFTESSQRAGHIAVGEMYLTKYYFLSQKSYKKAYYLWPRMTRQDINYLDKNKSTDKEWRILRNEPNIEIITIDDLIGVPNHVRDEFIRVKDYPLKGEAYTIYNSYKELLMRGLESGVISINK</sequence>
<organism evidence="1 2">
    <name type="scientific">Methanocella paludicola (strain DSM 17711 / JCM 13418 / NBRC 101707 / SANAE)</name>
    <dbReference type="NCBI Taxonomy" id="304371"/>
    <lineage>
        <taxon>Archaea</taxon>
        <taxon>Methanobacteriati</taxon>
        <taxon>Methanobacteriota</taxon>
        <taxon>Stenosarchaea group</taxon>
        <taxon>Methanomicrobia</taxon>
        <taxon>Methanocellales</taxon>
        <taxon>Methanocellaceae</taxon>
        <taxon>Methanocella</taxon>
    </lineage>
</organism>
<keyword evidence="2" id="KW-1185">Reference proteome</keyword>
<reference evidence="1 2" key="2">
    <citation type="journal article" date="2008" name="Int. J. Syst. Evol. Microbiol.">
        <title>Methanocella paludicola gen. nov., sp. nov., a methane-producing archaeon, the first isolate of the lineage 'Rice Cluster I', and proposal of the new archaeal order Methanocellales ord. nov.</title>
        <authorList>
            <person name="Sakai S."/>
            <person name="Imachi H."/>
            <person name="Hanada S."/>
            <person name="Ohashi A."/>
            <person name="Harada H."/>
            <person name="Kamagata Y."/>
        </authorList>
    </citation>
    <scope>NUCLEOTIDE SEQUENCE [LARGE SCALE GENOMIC DNA]</scope>
    <source>
        <strain evidence="2">DSM 17711 / JCM 13418 / NBRC 101707 / SANAE</strain>
    </source>
</reference>
<dbReference type="EMBL" id="AP011532">
    <property type="protein sequence ID" value="BAI61035.1"/>
    <property type="molecule type" value="Genomic_DNA"/>
</dbReference>
<dbReference type="Proteomes" id="UP000001882">
    <property type="component" value="Chromosome"/>
</dbReference>
<name>D1YX63_METPS</name>
<reference evidence="2" key="3">
    <citation type="journal article" date="2011" name="PLoS ONE">
        <title>Genome sequence of a mesophilic hydrogenotrophic methanogen Methanocella paludicola, the first cultivated representative of the order Methanocellales.</title>
        <authorList>
            <person name="Sakai S."/>
            <person name="Takaki Y."/>
            <person name="Shimamura S."/>
            <person name="Sekine M."/>
            <person name="Tajima T."/>
            <person name="Kosugi H."/>
            <person name="Ichikawa N."/>
            <person name="Tasumi E."/>
            <person name="Hiraki A.T."/>
            <person name="Shimizu A."/>
            <person name="Kato Y."/>
            <person name="Nishiko R."/>
            <person name="Mori K."/>
            <person name="Fujita N."/>
            <person name="Imachi H."/>
            <person name="Takai K."/>
        </authorList>
    </citation>
    <scope>NUCLEOTIDE SEQUENCE [LARGE SCALE GENOMIC DNA]</scope>
    <source>
        <strain evidence="2">DSM 17711 / JCM 13418 / NBRC 101707 / SANAE</strain>
    </source>
</reference>
<evidence type="ECO:0000313" key="2">
    <source>
        <dbReference type="Proteomes" id="UP000001882"/>
    </source>
</evidence>
<accession>D1YX63</accession>
<protein>
    <submittedName>
        <fullName evidence="1">Uncharacterized protein</fullName>
    </submittedName>
</protein>